<reference evidence="2" key="1">
    <citation type="journal article" date="2014" name="Nat. Commun.">
        <title>The tobacco genome sequence and its comparison with those of tomato and potato.</title>
        <authorList>
            <person name="Sierro N."/>
            <person name="Battey J.N."/>
            <person name="Ouadi S."/>
            <person name="Bakaher N."/>
            <person name="Bovet L."/>
            <person name="Willig A."/>
            <person name="Goepfert S."/>
            <person name="Peitsch M.C."/>
            <person name="Ivanov N.V."/>
        </authorList>
    </citation>
    <scope>NUCLEOTIDE SEQUENCE [LARGE SCALE GENOMIC DNA]</scope>
</reference>
<dbReference type="OrthoDB" id="1294542at2759"/>
<dbReference type="PANTHER" id="PTHR31260:SF37">
    <property type="match status" value="1"/>
</dbReference>
<evidence type="ECO:0000313" key="3">
    <source>
        <dbReference type="RefSeq" id="XP_016484630.1"/>
    </source>
</evidence>
<reference evidence="3" key="2">
    <citation type="submission" date="2025-08" db="UniProtKB">
        <authorList>
            <consortium name="RefSeq"/>
        </authorList>
    </citation>
    <scope>IDENTIFICATION</scope>
    <source>
        <tissue evidence="3">Leaf</tissue>
    </source>
</reference>
<dbReference type="PANTHER" id="PTHR31260">
    <property type="entry name" value="CYSTATIN/MONELLIN SUPERFAMILY PROTEIN"/>
    <property type="match status" value="1"/>
</dbReference>
<dbReference type="OMA" id="YREWNES"/>
<dbReference type="PaxDb" id="4097-A0A1S4B6Q2"/>
<feature type="compositionally biased region" description="Acidic residues" evidence="1">
    <location>
        <begin position="22"/>
        <end position="45"/>
    </location>
</feature>
<organism evidence="2 3">
    <name type="scientific">Nicotiana tabacum</name>
    <name type="common">Common tobacco</name>
    <dbReference type="NCBI Taxonomy" id="4097"/>
    <lineage>
        <taxon>Eukaryota</taxon>
        <taxon>Viridiplantae</taxon>
        <taxon>Streptophyta</taxon>
        <taxon>Embryophyta</taxon>
        <taxon>Tracheophyta</taxon>
        <taxon>Spermatophyta</taxon>
        <taxon>Magnoliopsida</taxon>
        <taxon>eudicotyledons</taxon>
        <taxon>Gunneridae</taxon>
        <taxon>Pentapetalae</taxon>
        <taxon>asterids</taxon>
        <taxon>lamiids</taxon>
        <taxon>Solanales</taxon>
        <taxon>Solanaceae</taxon>
        <taxon>Nicotianoideae</taxon>
        <taxon>Nicotianeae</taxon>
        <taxon>Nicotiana</taxon>
    </lineage>
</organism>
<keyword evidence="2" id="KW-1185">Reference proteome</keyword>
<gene>
    <name evidence="3" type="primary">LOC107805150</name>
</gene>
<dbReference type="STRING" id="4097.A0A1S4B6Q2"/>
<dbReference type="GeneID" id="107805150"/>
<dbReference type="InterPro" id="IPR006462">
    <property type="entry name" value="MS5"/>
</dbReference>
<protein>
    <submittedName>
        <fullName evidence="3">Uncharacterized protein LOC107805150</fullName>
    </submittedName>
</protein>
<name>A0A1S4B6Q2_TOBAC</name>
<dbReference type="AlphaFoldDB" id="A0A1S4B6Q2"/>
<dbReference type="RefSeq" id="XP_016484630.1">
    <property type="nucleotide sequence ID" value="XM_016629144.2"/>
</dbReference>
<evidence type="ECO:0000313" key="2">
    <source>
        <dbReference type="Proteomes" id="UP000790787"/>
    </source>
</evidence>
<accession>A0A1S4B6Q2</accession>
<proteinExistence type="predicted"/>
<dbReference type="Proteomes" id="UP000790787">
    <property type="component" value="Chromosome 5"/>
</dbReference>
<sequence>MAEREIPCKSCEFPSRGRERELVEEEECMDEEEVDDSNDSDESDGAIIYDSDDSDFDIVDGPNADRKVWNQYYREWNESEGFDISVHPGASFMAPIAQLRSYLKNPKEKQIYTELCNLAIGIFNSQNAKNYELVEIVKVNHHLLLGRGFISLFKPGILMMR</sequence>
<feature type="region of interest" description="Disordered" evidence="1">
    <location>
        <begin position="16"/>
        <end position="45"/>
    </location>
</feature>
<evidence type="ECO:0000256" key="1">
    <source>
        <dbReference type="SAM" id="MobiDB-lite"/>
    </source>
</evidence>
<dbReference type="KEGG" id="nta:107805150"/>
<dbReference type="RefSeq" id="XP_016484630.1">
    <property type="nucleotide sequence ID" value="XM_016629144.1"/>
</dbReference>